<organism evidence="5 6">
    <name type="scientific">Patiria miniata</name>
    <name type="common">Bat star</name>
    <name type="synonym">Asterina miniata</name>
    <dbReference type="NCBI Taxonomy" id="46514"/>
    <lineage>
        <taxon>Eukaryota</taxon>
        <taxon>Metazoa</taxon>
        <taxon>Echinodermata</taxon>
        <taxon>Eleutherozoa</taxon>
        <taxon>Asterozoa</taxon>
        <taxon>Asteroidea</taxon>
        <taxon>Valvatacea</taxon>
        <taxon>Valvatida</taxon>
        <taxon>Asterinidae</taxon>
        <taxon>Patiria</taxon>
    </lineage>
</organism>
<dbReference type="GO" id="GO:0006357">
    <property type="term" value="P:regulation of transcription by RNA polymerase II"/>
    <property type="evidence" value="ECO:0007669"/>
    <property type="project" value="TreeGrafter"/>
</dbReference>
<accession>A0A913ZP99</accession>
<dbReference type="Pfam" id="PF08164">
    <property type="entry name" value="TRAUB"/>
    <property type="match status" value="1"/>
</dbReference>
<dbReference type="OrthoDB" id="5783963at2759"/>
<evidence type="ECO:0008006" key="7">
    <source>
        <dbReference type="Google" id="ProtNLM"/>
    </source>
</evidence>
<evidence type="ECO:0000256" key="2">
    <source>
        <dbReference type="SAM" id="MobiDB-lite"/>
    </source>
</evidence>
<feature type="domain" description="Apoptosis-antagonizing transcription factor C-terminal" evidence="3">
    <location>
        <begin position="468"/>
        <end position="550"/>
    </location>
</feature>
<evidence type="ECO:0000259" key="3">
    <source>
        <dbReference type="Pfam" id="PF08164"/>
    </source>
</evidence>
<dbReference type="InterPro" id="IPR012617">
    <property type="entry name" value="AATF_C"/>
</dbReference>
<dbReference type="EnsemblMetazoa" id="XM_038196943.1">
    <property type="protein sequence ID" value="XP_038052871.1"/>
    <property type="gene ID" value="LOC119725522"/>
</dbReference>
<feature type="compositionally biased region" description="Acidic residues" evidence="2">
    <location>
        <begin position="315"/>
        <end position="329"/>
    </location>
</feature>
<dbReference type="Proteomes" id="UP000887568">
    <property type="component" value="Unplaced"/>
</dbReference>
<comment type="similarity">
    <text evidence="1">Belongs to the AATF family.</text>
</comment>
<feature type="compositionally biased region" description="Basic and acidic residues" evidence="2">
    <location>
        <begin position="130"/>
        <end position="149"/>
    </location>
</feature>
<feature type="compositionally biased region" description="Basic and acidic residues" evidence="2">
    <location>
        <begin position="305"/>
        <end position="314"/>
    </location>
</feature>
<dbReference type="AlphaFoldDB" id="A0A913ZP99"/>
<feature type="region of interest" description="Disordered" evidence="2">
    <location>
        <begin position="305"/>
        <end position="351"/>
    </location>
</feature>
<keyword evidence="6" id="KW-1185">Reference proteome</keyword>
<evidence type="ECO:0000313" key="5">
    <source>
        <dbReference type="EnsemblMetazoa" id="XP_038052871.1"/>
    </source>
</evidence>
<feature type="compositionally biased region" description="Acidic residues" evidence="2">
    <location>
        <begin position="100"/>
        <end position="110"/>
    </location>
</feature>
<dbReference type="PANTHER" id="PTHR15565:SF0">
    <property type="entry name" value="PROTEIN AATF"/>
    <property type="match status" value="1"/>
</dbReference>
<dbReference type="OMA" id="INFMAPN"/>
<sequence length="561" mass="63258">MTKPKSKMSLAEQIAALNDPAPSYDPEDASDTETKAKLAEFEEEFEDISDIRPSQLRRKAAGVLADEDKRYAGRTTSRQTLDLWDDDVEPSSKNVRNVIESDDDAVDSNDDQTYPESGDNTSDEEELDIGDEKRRTRSIEDAFKKIQRELDEESSDGEDVDDNDDADDDDLDNDDLDDGTDGDDDSYDGDSEDEDDDYHSDEEAASGVQAFSSVSVEEEVAKGRATKAQLTLWDTFIENRIKLQKALAIANQLPVHDKQAAFVQTGGQAVQETLHSSSQQLKKLLKKLINLQQALLLGNQATRHVVEGKDASKEDSDEEISSSDEDEELSSPPGRSHKRPTNQQRKRKPDIGDLGEFLAKRHKDFETFQYDTIQKWHDKTRLATGKNSGKSFSSFEKSAVTQIHQVLQDKPRLIKRTQLRRTVYTRLGDTEGTDDAANSSQDTQDGAFPGNSHLKDFDEETFDDDDFYHQLLRELIEKRTSSTTDPVQLTRQWLEVQKLRRKIKKKVNTRASKGRKIRYDVHPQLVSFMAGMDAGTMMESAKSELFSSLFGKRPNPAQDVL</sequence>
<dbReference type="InterPro" id="IPR025160">
    <property type="entry name" value="AATF"/>
</dbReference>
<proteinExistence type="inferred from homology"/>
<protein>
    <recommendedName>
        <fullName evidence="7">Protein AATF</fullName>
    </recommendedName>
</protein>
<dbReference type="Pfam" id="PF13339">
    <property type="entry name" value="AATF-Che1"/>
    <property type="match status" value="1"/>
</dbReference>
<reference evidence="5" key="1">
    <citation type="submission" date="2022-11" db="UniProtKB">
        <authorList>
            <consortium name="EnsemblMetazoa"/>
        </authorList>
    </citation>
    <scope>IDENTIFICATION</scope>
</reference>
<dbReference type="PANTHER" id="PTHR15565">
    <property type="entry name" value="AATF PROTEIN APOPTOSIS ANTAGONIZING TRANSCRIPTION FACTOR"/>
    <property type="match status" value="1"/>
</dbReference>
<evidence type="ECO:0000259" key="4">
    <source>
        <dbReference type="Pfam" id="PF13339"/>
    </source>
</evidence>
<feature type="domain" description="AATF leucine zipper-containing" evidence="4">
    <location>
        <begin position="219"/>
        <end position="379"/>
    </location>
</feature>
<feature type="region of interest" description="Disordered" evidence="2">
    <location>
        <begin position="45"/>
        <end position="213"/>
    </location>
</feature>
<dbReference type="RefSeq" id="XP_038052871.1">
    <property type="nucleotide sequence ID" value="XM_038196943.1"/>
</dbReference>
<evidence type="ECO:0000256" key="1">
    <source>
        <dbReference type="ARBA" id="ARBA00008966"/>
    </source>
</evidence>
<evidence type="ECO:0000313" key="6">
    <source>
        <dbReference type="Proteomes" id="UP000887568"/>
    </source>
</evidence>
<feature type="compositionally biased region" description="Acidic residues" evidence="2">
    <location>
        <begin position="150"/>
        <end position="204"/>
    </location>
</feature>
<name>A0A913ZP99_PATMI</name>
<feature type="compositionally biased region" description="Basic residues" evidence="2">
    <location>
        <begin position="335"/>
        <end position="348"/>
    </location>
</feature>
<dbReference type="GO" id="GO:0005730">
    <property type="term" value="C:nucleolus"/>
    <property type="evidence" value="ECO:0007669"/>
    <property type="project" value="TreeGrafter"/>
</dbReference>
<dbReference type="InterPro" id="IPR039223">
    <property type="entry name" value="AATF/Bfr2"/>
</dbReference>
<dbReference type="GeneID" id="119725522"/>
<feature type="region of interest" description="Disordered" evidence="2">
    <location>
        <begin position="427"/>
        <end position="453"/>
    </location>
</feature>